<organism evidence="2 3">
    <name type="scientific">Collybia nuda</name>
    <dbReference type="NCBI Taxonomy" id="64659"/>
    <lineage>
        <taxon>Eukaryota</taxon>
        <taxon>Fungi</taxon>
        <taxon>Dikarya</taxon>
        <taxon>Basidiomycota</taxon>
        <taxon>Agaricomycotina</taxon>
        <taxon>Agaricomycetes</taxon>
        <taxon>Agaricomycetidae</taxon>
        <taxon>Agaricales</taxon>
        <taxon>Tricholomatineae</taxon>
        <taxon>Clitocybaceae</taxon>
        <taxon>Collybia</taxon>
    </lineage>
</organism>
<dbReference type="Gene3D" id="3.20.20.80">
    <property type="entry name" value="Glycosidases"/>
    <property type="match status" value="1"/>
</dbReference>
<feature type="compositionally biased region" description="Low complexity" evidence="1">
    <location>
        <begin position="900"/>
        <end position="913"/>
    </location>
</feature>
<comment type="caution">
    <text evidence="2">The sequence shown here is derived from an EMBL/GenBank/DDBJ whole genome shotgun (WGS) entry which is preliminary data.</text>
</comment>
<feature type="compositionally biased region" description="Polar residues" evidence="1">
    <location>
        <begin position="531"/>
        <end position="541"/>
    </location>
</feature>
<feature type="compositionally biased region" description="Polar residues" evidence="1">
    <location>
        <begin position="929"/>
        <end position="939"/>
    </location>
</feature>
<dbReference type="EMBL" id="MU150239">
    <property type="protein sequence ID" value="KAF9466919.1"/>
    <property type="molecule type" value="Genomic_DNA"/>
</dbReference>
<feature type="compositionally biased region" description="Low complexity" evidence="1">
    <location>
        <begin position="955"/>
        <end position="973"/>
    </location>
</feature>
<dbReference type="Proteomes" id="UP000807353">
    <property type="component" value="Unassembled WGS sequence"/>
</dbReference>
<feature type="compositionally biased region" description="Low complexity" evidence="1">
    <location>
        <begin position="1000"/>
        <end position="1018"/>
    </location>
</feature>
<feature type="compositionally biased region" description="Low complexity" evidence="1">
    <location>
        <begin position="728"/>
        <end position="742"/>
    </location>
</feature>
<evidence type="ECO:0000313" key="3">
    <source>
        <dbReference type="Proteomes" id="UP000807353"/>
    </source>
</evidence>
<reference evidence="2" key="1">
    <citation type="submission" date="2020-11" db="EMBL/GenBank/DDBJ databases">
        <authorList>
            <consortium name="DOE Joint Genome Institute"/>
            <person name="Ahrendt S."/>
            <person name="Riley R."/>
            <person name="Andreopoulos W."/>
            <person name="Labutti K."/>
            <person name="Pangilinan J."/>
            <person name="Ruiz-Duenas F.J."/>
            <person name="Barrasa J.M."/>
            <person name="Sanchez-Garcia M."/>
            <person name="Camarero S."/>
            <person name="Miyauchi S."/>
            <person name="Serrano A."/>
            <person name="Linde D."/>
            <person name="Babiker R."/>
            <person name="Drula E."/>
            <person name="Ayuso-Fernandez I."/>
            <person name="Pacheco R."/>
            <person name="Padilla G."/>
            <person name="Ferreira P."/>
            <person name="Barriuso J."/>
            <person name="Kellner H."/>
            <person name="Castanera R."/>
            <person name="Alfaro M."/>
            <person name="Ramirez L."/>
            <person name="Pisabarro A.G."/>
            <person name="Kuo A."/>
            <person name="Tritt A."/>
            <person name="Lipzen A."/>
            <person name="He G."/>
            <person name="Yan M."/>
            <person name="Ng V."/>
            <person name="Cullen D."/>
            <person name="Martin F."/>
            <person name="Rosso M.-N."/>
            <person name="Henrissat B."/>
            <person name="Hibbett D."/>
            <person name="Martinez A.T."/>
            <person name="Grigoriev I.V."/>
        </authorList>
    </citation>
    <scope>NUCLEOTIDE SEQUENCE</scope>
    <source>
        <strain evidence="2">CBS 247.69</strain>
    </source>
</reference>
<feature type="compositionally biased region" description="Gly residues" evidence="1">
    <location>
        <begin position="457"/>
        <end position="466"/>
    </location>
</feature>
<feature type="compositionally biased region" description="Polar residues" evidence="1">
    <location>
        <begin position="554"/>
        <end position="570"/>
    </location>
</feature>
<name>A0A9P5YE12_9AGAR</name>
<feature type="region of interest" description="Disordered" evidence="1">
    <location>
        <begin position="447"/>
        <end position="1018"/>
    </location>
</feature>
<dbReference type="OrthoDB" id="2589715at2759"/>
<feature type="compositionally biased region" description="Low complexity" evidence="1">
    <location>
        <begin position="839"/>
        <end position="864"/>
    </location>
</feature>
<dbReference type="CDD" id="cd11576">
    <property type="entry name" value="GH99_GH71_like_2"/>
    <property type="match status" value="1"/>
</dbReference>
<feature type="compositionally biased region" description="Polar residues" evidence="1">
    <location>
        <begin position="746"/>
        <end position="761"/>
    </location>
</feature>
<gene>
    <name evidence="2" type="ORF">BDZ94DRAFT_1250094</name>
</gene>
<evidence type="ECO:0000313" key="2">
    <source>
        <dbReference type="EMBL" id="KAF9466919.1"/>
    </source>
</evidence>
<feature type="compositionally biased region" description="Polar residues" evidence="1">
    <location>
        <begin position="866"/>
        <end position="877"/>
    </location>
</feature>
<feature type="compositionally biased region" description="Pro residues" evidence="1">
    <location>
        <begin position="990"/>
        <end position="999"/>
    </location>
</feature>
<feature type="compositionally biased region" description="Low complexity" evidence="1">
    <location>
        <begin position="762"/>
        <end position="787"/>
    </location>
</feature>
<protein>
    <recommendedName>
        <fullName evidence="4">Xylosidase/arabinosidase</fullName>
    </recommendedName>
</protein>
<feature type="compositionally biased region" description="Low complexity" evidence="1">
    <location>
        <begin position="652"/>
        <end position="674"/>
    </location>
</feature>
<feature type="compositionally biased region" description="Polar residues" evidence="1">
    <location>
        <begin position="500"/>
        <end position="515"/>
    </location>
</feature>
<evidence type="ECO:0000256" key="1">
    <source>
        <dbReference type="SAM" id="MobiDB-lite"/>
    </source>
</evidence>
<keyword evidence="3" id="KW-1185">Reference proteome</keyword>
<feature type="compositionally biased region" description="Polar residues" evidence="1">
    <location>
        <begin position="612"/>
        <end position="625"/>
    </location>
</feature>
<feature type="compositionally biased region" description="Low complexity" evidence="1">
    <location>
        <begin position="808"/>
        <end position="819"/>
    </location>
</feature>
<dbReference type="AlphaFoldDB" id="A0A9P5YE12"/>
<evidence type="ECO:0008006" key="4">
    <source>
        <dbReference type="Google" id="ProtNLM"/>
    </source>
</evidence>
<accession>A0A9P5YE12</accession>
<feature type="compositionally biased region" description="Polar residues" evidence="1">
    <location>
        <begin position="788"/>
        <end position="806"/>
    </location>
</feature>
<proteinExistence type="predicted"/>
<sequence length="1067" mass="114160">MFNTNKGEERVLKRADPSTIHDKFMVGYQGWFTCGGDGEPVGPGHHGWLHWFNYPIPDGGRPNTDLWPDVSSYSPSELFPAPGLKTKSGEQVFLFSSRHPKTVQRHFRWMAEHGVDGAFLQRFAGQCDLETGNAGIRQIRDEVGDRVREAAEKEGRVFAIMYDVSGVAPDRIQGVLERDWVHLIREQGVLDSPNYLKEKGKPVIALWGFGFDNAGHTPEVVRAITSYIRNMTPGGAYIMAGAPAHWRTAESDADRNPGFLDVWLNEFDAISPWTVGRYRDELEADDFAATKMKGDAELIKARNEEGRSRKIDYIPVVLPGGSGFNLSEGKWGYNDIKRDGGRFLWRQILNAKRLGVRSMYGAMWDEYDEGTAFMPVVENKRLLPETDKYPFMALDEDGYDLPSDWYMRICGFAAESLRGERRIHESFPSKELQDYWASRPKYEGVNHKSGDFVSGSSQGGPSGTGDGQSYQDWLAAQGSEDKEEPPPPPYSLEEDGMPENQPQAAAQTVPITASVSPIAPTPNPAAPLYVPTSSSSQNQVPGATGPPPIISSSRPQPTHVTTNITSSGTPHGTEPTVVHSHQAYNADPGTGYPPSGGPPRQEPGVLNAQHPYDTQSQQSPITSIANDFGRAGVSQSGPSRVTAVSPPPLHPAHPAASISAYGQTRPQSPQSRPQLHSRPHSLSRPTSQSGYPQQPSSPGPVPVSPGAGQQGGPWSQAQWPPSEWRMNTTTQQYPPTQQSSYPGQILPNQSHNSGANLSRPHTITASSYTAPSSTSSLRPHSSASTSSGRPQHQQTPPDTAGNSTTLFPGKPSYSSSGPSSPAPYAPVFPGSGPSGYGPGPSSHIPGGPSFPSGSSPYSSISYPGQAGSTYPGQSGYSSPPIPGQGHANTHAHPSPPISPSPGSSTYGGPSFPGQQPYIPNHGSPYPGQYPSNQGPNDLTSGIHFPQAQGDQYGAQSHASSYSPSYISQQGSYQAPSPATGGWYPGNSSPPVGPPMPPRPSSYSSYAQSGPSFPSASTSSLGAGALGLALSAVDKVAGKKTRTQLESGVGSLAQCEFHLDLRRDMNVS</sequence>